<evidence type="ECO:0000313" key="3">
    <source>
        <dbReference type="Proteomes" id="UP001221142"/>
    </source>
</evidence>
<sequence>MRPAKVQAKGDTHPSILGKCRSNRLAVDRDTTSALAGHSIPLGSGYDADTTIPSTPTSPRAAALATSTPHHSVRHRHLGNHVNVHAASSASTYTPPSFAEYILLFSALPTPTPQPTTRSYCFMPPRPVWRGPRPADSSSYTLSAFYRSPPPDAPRGMYARTWGESRLWRRPTSGVDIRTEGTVTHPLARPPQASAALGY</sequence>
<organism evidence="2 3">
    <name type="scientific">Roridomyces roridus</name>
    <dbReference type="NCBI Taxonomy" id="1738132"/>
    <lineage>
        <taxon>Eukaryota</taxon>
        <taxon>Fungi</taxon>
        <taxon>Dikarya</taxon>
        <taxon>Basidiomycota</taxon>
        <taxon>Agaricomycotina</taxon>
        <taxon>Agaricomycetes</taxon>
        <taxon>Agaricomycetidae</taxon>
        <taxon>Agaricales</taxon>
        <taxon>Marasmiineae</taxon>
        <taxon>Mycenaceae</taxon>
        <taxon>Roridomyces</taxon>
    </lineage>
</organism>
<reference evidence="2" key="1">
    <citation type="submission" date="2023-03" db="EMBL/GenBank/DDBJ databases">
        <title>Massive genome expansion in bonnet fungi (Mycena s.s.) driven by repeated elements and novel gene families across ecological guilds.</title>
        <authorList>
            <consortium name="Lawrence Berkeley National Laboratory"/>
            <person name="Harder C.B."/>
            <person name="Miyauchi S."/>
            <person name="Viragh M."/>
            <person name="Kuo A."/>
            <person name="Thoen E."/>
            <person name="Andreopoulos B."/>
            <person name="Lu D."/>
            <person name="Skrede I."/>
            <person name="Drula E."/>
            <person name="Henrissat B."/>
            <person name="Morin E."/>
            <person name="Kohler A."/>
            <person name="Barry K."/>
            <person name="LaButti K."/>
            <person name="Morin E."/>
            <person name="Salamov A."/>
            <person name="Lipzen A."/>
            <person name="Mereny Z."/>
            <person name="Hegedus B."/>
            <person name="Baldrian P."/>
            <person name="Stursova M."/>
            <person name="Weitz H."/>
            <person name="Taylor A."/>
            <person name="Grigoriev I.V."/>
            <person name="Nagy L.G."/>
            <person name="Martin F."/>
            <person name="Kauserud H."/>
        </authorList>
    </citation>
    <scope>NUCLEOTIDE SEQUENCE</scope>
    <source>
        <strain evidence="2">9284</strain>
    </source>
</reference>
<gene>
    <name evidence="2" type="ORF">FB45DRAFT_1103738</name>
</gene>
<keyword evidence="3" id="KW-1185">Reference proteome</keyword>
<dbReference type="EMBL" id="JARKIF010000202">
    <property type="protein sequence ID" value="KAJ7602770.1"/>
    <property type="molecule type" value="Genomic_DNA"/>
</dbReference>
<dbReference type="AlphaFoldDB" id="A0AAD7AX47"/>
<proteinExistence type="predicted"/>
<protein>
    <submittedName>
        <fullName evidence="2">Uncharacterized protein</fullName>
    </submittedName>
</protein>
<comment type="caution">
    <text evidence="2">The sequence shown here is derived from an EMBL/GenBank/DDBJ whole genome shotgun (WGS) entry which is preliminary data.</text>
</comment>
<name>A0AAD7AX47_9AGAR</name>
<evidence type="ECO:0000313" key="2">
    <source>
        <dbReference type="EMBL" id="KAJ7602770.1"/>
    </source>
</evidence>
<dbReference type="Proteomes" id="UP001221142">
    <property type="component" value="Unassembled WGS sequence"/>
</dbReference>
<evidence type="ECO:0000256" key="1">
    <source>
        <dbReference type="SAM" id="MobiDB-lite"/>
    </source>
</evidence>
<accession>A0AAD7AX47</accession>
<feature type="region of interest" description="Disordered" evidence="1">
    <location>
        <begin position="179"/>
        <end position="199"/>
    </location>
</feature>